<keyword evidence="2" id="KW-0378">Hydrolase</keyword>
<dbReference type="KEGG" id="ave:Arcve_1091"/>
<organism evidence="2 3">
    <name type="scientific">Archaeoglobus veneficus (strain DSM 11195 / SNP6)</name>
    <dbReference type="NCBI Taxonomy" id="693661"/>
    <lineage>
        <taxon>Archaea</taxon>
        <taxon>Methanobacteriati</taxon>
        <taxon>Methanobacteriota</taxon>
        <taxon>Archaeoglobi</taxon>
        <taxon>Archaeoglobales</taxon>
        <taxon>Archaeoglobaceae</taxon>
        <taxon>Archaeoglobus</taxon>
    </lineage>
</organism>
<dbReference type="InterPro" id="IPR000073">
    <property type="entry name" value="AB_hydrolase_1"/>
</dbReference>
<reference evidence="2 3" key="1">
    <citation type="submission" date="2011-03" db="EMBL/GenBank/DDBJ databases">
        <title>The complete genome of Archaeoglobus veneficus SNP6.</title>
        <authorList>
            <consortium name="US DOE Joint Genome Institute (JGI-PGF)"/>
            <person name="Lucas S."/>
            <person name="Copeland A."/>
            <person name="Lapidus A."/>
            <person name="Bruce D."/>
            <person name="Goodwin L."/>
            <person name="Pitluck S."/>
            <person name="Kyrpides N."/>
            <person name="Mavromatis K."/>
            <person name="Pagani I."/>
            <person name="Ivanova N."/>
            <person name="Mikhailova N."/>
            <person name="Lu M."/>
            <person name="Detter J.C."/>
            <person name="Tapia R."/>
            <person name="Han C."/>
            <person name="Land M."/>
            <person name="Hauser L."/>
            <person name="Markowitz V."/>
            <person name="Cheng J.-F."/>
            <person name="Hugenholtz P."/>
            <person name="Woyke T."/>
            <person name="Wu D."/>
            <person name="Spring S."/>
            <person name="Brambilla E."/>
            <person name="Klenk H.-P."/>
            <person name="Eisen J.A."/>
        </authorList>
    </citation>
    <scope>NUCLEOTIDE SEQUENCE [LARGE SCALE GENOMIC DNA]</scope>
    <source>
        <strain>SNP6</strain>
    </source>
</reference>
<dbReference type="Pfam" id="PF12697">
    <property type="entry name" value="Abhydrolase_6"/>
    <property type="match status" value="1"/>
</dbReference>
<protein>
    <submittedName>
        <fullName evidence="2">Alpha/beta hydrolase fold protein</fullName>
    </submittedName>
</protein>
<dbReference type="GO" id="GO:0016787">
    <property type="term" value="F:hydrolase activity"/>
    <property type="evidence" value="ECO:0007669"/>
    <property type="project" value="UniProtKB-KW"/>
</dbReference>
<dbReference type="HOGENOM" id="CLU_1145174_0_0_2"/>
<dbReference type="STRING" id="693661.Arcve_1091"/>
<dbReference type="InterPro" id="IPR029058">
    <property type="entry name" value="AB_hydrolase_fold"/>
</dbReference>
<dbReference type="AlphaFoldDB" id="F2KT71"/>
<accession>F2KT71</accession>
<dbReference type="PANTHER" id="PTHR12277:SF81">
    <property type="entry name" value="PROTEIN ABHD13"/>
    <property type="match status" value="1"/>
</dbReference>
<dbReference type="eggNOG" id="arCOG01646">
    <property type="taxonomic scope" value="Archaea"/>
</dbReference>
<dbReference type="Proteomes" id="UP000008136">
    <property type="component" value="Chromosome"/>
</dbReference>
<evidence type="ECO:0000259" key="1">
    <source>
        <dbReference type="Pfam" id="PF12697"/>
    </source>
</evidence>
<dbReference type="PANTHER" id="PTHR12277">
    <property type="entry name" value="ALPHA/BETA HYDROLASE DOMAIN-CONTAINING PROTEIN"/>
    <property type="match status" value="1"/>
</dbReference>
<evidence type="ECO:0000313" key="3">
    <source>
        <dbReference type="Proteomes" id="UP000008136"/>
    </source>
</evidence>
<feature type="domain" description="AB hydrolase-1" evidence="1">
    <location>
        <begin position="20"/>
        <end position="209"/>
    </location>
</feature>
<name>F2KT71_ARCVS</name>
<gene>
    <name evidence="2" type="ordered locus">Arcve_1091</name>
</gene>
<sequence length="237" mass="26949">MFIDVNISGNFARIYIENVVLICHGLPAEPGSVVEKSYDRLARYFSKYFNPVIFDFPGCGLSRGEFRLRRWVEDFVTIADSFSAVDIVAFSMGGVPAVYAAANLRHVRSLTLVATPCCFEAISEDVLHQIYSNAKSRGTLKGVRDFGTFIRELKEDMIEFEPLKWIENIRNVLFIHGTKDDVIPIESSERMFRLAKNPKKFLRVVGGGHKLRQEKAVIDAIIQWIVEEKKKEGVEDL</sequence>
<dbReference type="OrthoDB" id="111592at2157"/>
<proteinExistence type="predicted"/>
<dbReference type="EMBL" id="CP002588">
    <property type="protein sequence ID" value="AEA47101.1"/>
    <property type="molecule type" value="Genomic_DNA"/>
</dbReference>
<dbReference type="RefSeq" id="WP_013683765.1">
    <property type="nucleotide sequence ID" value="NC_015320.1"/>
</dbReference>
<dbReference type="SUPFAM" id="SSF53474">
    <property type="entry name" value="alpha/beta-Hydrolases"/>
    <property type="match status" value="1"/>
</dbReference>
<dbReference type="GeneID" id="10394206"/>
<dbReference type="eggNOG" id="arCOG01648">
    <property type="taxonomic scope" value="Archaea"/>
</dbReference>
<dbReference type="Gene3D" id="3.40.50.1820">
    <property type="entry name" value="alpha/beta hydrolase"/>
    <property type="match status" value="1"/>
</dbReference>
<evidence type="ECO:0000313" key="2">
    <source>
        <dbReference type="EMBL" id="AEA47101.1"/>
    </source>
</evidence>
<keyword evidence="3" id="KW-1185">Reference proteome</keyword>